<dbReference type="Pfam" id="PF08263">
    <property type="entry name" value="LRRNT_2"/>
    <property type="match status" value="1"/>
</dbReference>
<evidence type="ECO:0000256" key="9">
    <source>
        <dbReference type="ARBA" id="ARBA00023136"/>
    </source>
</evidence>
<reference evidence="15" key="1">
    <citation type="journal article" date="2013" name="J. Plant Res.">
        <title>Effect of fungi and light on seed germination of three Opuntia species from semiarid lands of central Mexico.</title>
        <authorList>
            <person name="Delgado-Sanchez P."/>
            <person name="Jimenez-Bremont J.F."/>
            <person name="Guerrero-Gonzalez Mde L."/>
            <person name="Flores J."/>
        </authorList>
    </citation>
    <scope>NUCLEOTIDE SEQUENCE</scope>
    <source>
        <tissue evidence="15">Cladode</tissue>
    </source>
</reference>
<dbReference type="Pfam" id="PF13855">
    <property type="entry name" value="LRR_8"/>
    <property type="match status" value="2"/>
</dbReference>
<comment type="subcellular location">
    <subcellularLocation>
        <location evidence="1">Cell membrane</location>
        <topology evidence="1">Single-pass type I membrane protein</topology>
    </subcellularLocation>
</comment>
<evidence type="ECO:0000256" key="13">
    <source>
        <dbReference type="SAM" id="SignalP"/>
    </source>
</evidence>
<dbReference type="GO" id="GO:0005886">
    <property type="term" value="C:plasma membrane"/>
    <property type="evidence" value="ECO:0007669"/>
    <property type="project" value="UniProtKB-SubCell"/>
</dbReference>
<dbReference type="PANTHER" id="PTHR48062:SF4">
    <property type="entry name" value="RECEPTOR-LIKE PROTEIN 2-RELATED"/>
    <property type="match status" value="1"/>
</dbReference>
<dbReference type="InterPro" id="IPR051502">
    <property type="entry name" value="RLP_Defense_Trigger"/>
</dbReference>
<dbReference type="InterPro" id="IPR032675">
    <property type="entry name" value="LRR_dom_sf"/>
</dbReference>
<dbReference type="SUPFAM" id="SSF52058">
    <property type="entry name" value="L domain-like"/>
    <property type="match status" value="2"/>
</dbReference>
<accession>A0A7C9APM1</accession>
<reference evidence="15" key="2">
    <citation type="submission" date="2020-07" db="EMBL/GenBank/DDBJ databases">
        <authorList>
            <person name="Vera ALvarez R."/>
            <person name="Arias-Moreno D.M."/>
            <person name="Jimenez-Jacinto V."/>
            <person name="Jimenez-Bremont J.F."/>
            <person name="Swaminathan K."/>
            <person name="Moose S.P."/>
            <person name="Guerrero-Gonzalez M.L."/>
            <person name="Marino-Ramirez L."/>
            <person name="Landsman D."/>
            <person name="Rodriguez-Kessler M."/>
            <person name="Delgado-Sanchez P."/>
        </authorList>
    </citation>
    <scope>NUCLEOTIDE SEQUENCE</scope>
    <source>
        <tissue evidence="15">Cladode</tissue>
    </source>
</reference>
<sequence length="728" mass="80466">MLTQLQHSTSYRSFYLLFILLLSSAKLSCQCNPQDRQSLLKFSASFVPSLNWSSASDCCMSWEGIGCDDRGRVTHLWLPFRGLRRNISSSLGSLSALTQLNLSHNSLSGSLPDRFFTSLSSLEVLDLSFNRLLGALSASFPDNSCFPPNIRAVDISSNQFYGVIEPSWFVSGSKLISFNASNNGFTGWIPSSICTSSPLLKTLDFSSNNFSGQIPIGLGRCSKLEVFRAGFNSLSGSLPADIYSLGSLVELSVPENNFSGTIGEGMVGLTNLRILDLHFNKFSGMIPRDIDKLFKLEQLVVNDNHLNGSLPPALMNCTNLVQLILRFNSLDSNISTLDFSKLNRLHSLDLGFNNFSGTLPESIYSCKSLTAIRVAGNRLTGQISPKMLALPSLSYLSLAFNNFSNVSEAIKILAVCKRLRVLFLTQNFYNEALPYEKSFLGPDGFKNLQILSLRGCKLRGEVPAWLVNMKKLQLLELSGNQITGTIPDWLGTLPSLSFFNLSHNLLTGKIPPQLSRLHALVSDKDATKLNQTDFELPIFDVIQKATYLQFNWMESLPSGIYINANNITGSIPVELSQLQYLQELDLSENLLSGSIPPEFSRLKNIEILNLSHNNLQGEIPASLQSLHFLSGFNVSYNDLEGPTPTEGQFGTFTEYSYIGNMGLCGQVLQKSCAHTSVPGTRHEEDGISKNNYKRLFLDGVAIGFSTFFTAVLAIMGFQLWKMLKNYKL</sequence>
<evidence type="ECO:0000256" key="1">
    <source>
        <dbReference type="ARBA" id="ARBA00004251"/>
    </source>
</evidence>
<keyword evidence="3" id="KW-1003">Cell membrane</keyword>
<evidence type="ECO:0000256" key="12">
    <source>
        <dbReference type="SAM" id="Phobius"/>
    </source>
</evidence>
<keyword evidence="7" id="KW-0677">Repeat</keyword>
<dbReference type="InterPro" id="IPR001611">
    <property type="entry name" value="Leu-rich_rpt"/>
</dbReference>
<dbReference type="SMART" id="SM00369">
    <property type="entry name" value="LRR_TYP"/>
    <property type="match status" value="10"/>
</dbReference>
<keyword evidence="10" id="KW-0675">Receptor</keyword>
<evidence type="ECO:0000256" key="2">
    <source>
        <dbReference type="ARBA" id="ARBA00009592"/>
    </source>
</evidence>
<evidence type="ECO:0000256" key="11">
    <source>
        <dbReference type="ARBA" id="ARBA00023180"/>
    </source>
</evidence>
<feature type="domain" description="Leucine-rich repeat-containing N-terminal plant-type" evidence="14">
    <location>
        <begin position="33"/>
        <end position="68"/>
    </location>
</feature>
<feature type="transmembrane region" description="Helical" evidence="12">
    <location>
        <begin position="695"/>
        <end position="720"/>
    </location>
</feature>
<dbReference type="AlphaFoldDB" id="A0A7C9APM1"/>
<evidence type="ECO:0000313" key="15">
    <source>
        <dbReference type="EMBL" id="MBA4672934.1"/>
    </source>
</evidence>
<evidence type="ECO:0000256" key="10">
    <source>
        <dbReference type="ARBA" id="ARBA00023170"/>
    </source>
</evidence>
<name>A0A7C9APM1_OPUST</name>
<protein>
    <recommendedName>
        <fullName evidence="14">Leucine-rich repeat-containing N-terminal plant-type domain-containing protein</fullName>
    </recommendedName>
</protein>
<keyword evidence="8 12" id="KW-1133">Transmembrane helix</keyword>
<dbReference type="InterPro" id="IPR013210">
    <property type="entry name" value="LRR_N_plant-typ"/>
</dbReference>
<keyword evidence="11" id="KW-0325">Glycoprotein</keyword>
<evidence type="ECO:0000256" key="8">
    <source>
        <dbReference type="ARBA" id="ARBA00022989"/>
    </source>
</evidence>
<evidence type="ECO:0000256" key="5">
    <source>
        <dbReference type="ARBA" id="ARBA00022692"/>
    </source>
</evidence>
<evidence type="ECO:0000256" key="4">
    <source>
        <dbReference type="ARBA" id="ARBA00022614"/>
    </source>
</evidence>
<feature type="signal peptide" evidence="13">
    <location>
        <begin position="1"/>
        <end position="29"/>
    </location>
</feature>
<keyword evidence="4" id="KW-0433">Leucine-rich repeat</keyword>
<keyword evidence="6 13" id="KW-0732">Signal</keyword>
<dbReference type="Gene3D" id="3.80.10.10">
    <property type="entry name" value="Ribonuclease Inhibitor"/>
    <property type="match status" value="3"/>
</dbReference>
<dbReference type="InterPro" id="IPR003591">
    <property type="entry name" value="Leu-rich_rpt_typical-subtyp"/>
</dbReference>
<organism evidence="15">
    <name type="scientific">Opuntia streptacantha</name>
    <name type="common">Prickly pear cactus</name>
    <name type="synonym">Opuntia cardona</name>
    <dbReference type="NCBI Taxonomy" id="393608"/>
    <lineage>
        <taxon>Eukaryota</taxon>
        <taxon>Viridiplantae</taxon>
        <taxon>Streptophyta</taxon>
        <taxon>Embryophyta</taxon>
        <taxon>Tracheophyta</taxon>
        <taxon>Spermatophyta</taxon>
        <taxon>Magnoliopsida</taxon>
        <taxon>eudicotyledons</taxon>
        <taxon>Gunneridae</taxon>
        <taxon>Pentapetalae</taxon>
        <taxon>Caryophyllales</taxon>
        <taxon>Cactineae</taxon>
        <taxon>Cactaceae</taxon>
        <taxon>Opuntioideae</taxon>
        <taxon>Opuntia</taxon>
    </lineage>
</organism>
<dbReference type="EMBL" id="GISG01257077">
    <property type="protein sequence ID" value="MBA4672934.1"/>
    <property type="molecule type" value="Transcribed_RNA"/>
</dbReference>
<dbReference type="PRINTS" id="PR00019">
    <property type="entry name" value="LEURICHRPT"/>
</dbReference>
<evidence type="ECO:0000256" key="6">
    <source>
        <dbReference type="ARBA" id="ARBA00022729"/>
    </source>
</evidence>
<feature type="chain" id="PRO_5028369873" description="Leucine-rich repeat-containing N-terminal plant-type domain-containing protein" evidence="13">
    <location>
        <begin position="30"/>
        <end position="728"/>
    </location>
</feature>
<evidence type="ECO:0000256" key="7">
    <source>
        <dbReference type="ARBA" id="ARBA00022737"/>
    </source>
</evidence>
<keyword evidence="9 12" id="KW-0472">Membrane</keyword>
<dbReference type="FunFam" id="3.80.10.10:FF:000041">
    <property type="entry name" value="LRR receptor-like serine/threonine-protein kinase ERECTA"/>
    <property type="match status" value="1"/>
</dbReference>
<keyword evidence="5 12" id="KW-0812">Transmembrane</keyword>
<comment type="similarity">
    <text evidence="2">Belongs to the RLP family.</text>
</comment>
<proteinExistence type="inferred from homology"/>
<evidence type="ECO:0000256" key="3">
    <source>
        <dbReference type="ARBA" id="ARBA00022475"/>
    </source>
</evidence>
<evidence type="ECO:0000259" key="14">
    <source>
        <dbReference type="Pfam" id="PF08263"/>
    </source>
</evidence>
<dbReference type="PANTHER" id="PTHR48062">
    <property type="entry name" value="RECEPTOR-LIKE PROTEIN 14"/>
    <property type="match status" value="1"/>
</dbReference>
<dbReference type="Pfam" id="PF00560">
    <property type="entry name" value="LRR_1"/>
    <property type="match status" value="6"/>
</dbReference>
<dbReference type="FunFam" id="3.80.10.10:FF:000213">
    <property type="entry name" value="Tyrosine-sulfated glycopeptide receptor 1"/>
    <property type="match status" value="1"/>
</dbReference>